<keyword evidence="1" id="KW-1133">Transmembrane helix</keyword>
<keyword evidence="1" id="KW-0472">Membrane</keyword>
<accession>A0A2H0RJL8</accession>
<name>A0A2H0RJL8_9BACT</name>
<evidence type="ECO:0000313" key="2">
    <source>
        <dbReference type="EMBL" id="PIR46616.1"/>
    </source>
</evidence>
<evidence type="ECO:0008006" key="4">
    <source>
        <dbReference type="Google" id="ProtNLM"/>
    </source>
</evidence>
<keyword evidence="1" id="KW-0812">Transmembrane</keyword>
<feature type="transmembrane region" description="Helical" evidence="1">
    <location>
        <begin position="43"/>
        <end position="62"/>
    </location>
</feature>
<organism evidence="2 3">
    <name type="scientific">Candidatus Vogelbacteria bacterium CG10_big_fil_rev_8_21_14_0_10_45_14</name>
    <dbReference type="NCBI Taxonomy" id="1975042"/>
    <lineage>
        <taxon>Bacteria</taxon>
        <taxon>Candidatus Vogeliibacteriota</taxon>
    </lineage>
</organism>
<proteinExistence type="predicted"/>
<sequence length="190" mass="21622">MFLNLEYIFYLIYSFVARPFGGGGAGGFVPSEGLDATVFALKVVMWSIAIIVGALCVYVYYLKVKLLRDMDKHLLQTMHENAELAGPKNRDFDRLLNMVDSDNPAEWKIAILEADKMLEALVYQLGFEGDSLGERLRNADTSRMTTLESAWEAHKIRNRVAHEPRHVLTKREARRALTQYEAVLHEFGIV</sequence>
<evidence type="ECO:0000313" key="3">
    <source>
        <dbReference type="Proteomes" id="UP000230833"/>
    </source>
</evidence>
<gene>
    <name evidence="2" type="ORF">COV07_03305</name>
</gene>
<evidence type="ECO:0000256" key="1">
    <source>
        <dbReference type="SAM" id="Phobius"/>
    </source>
</evidence>
<dbReference type="EMBL" id="PCYL01000034">
    <property type="protein sequence ID" value="PIR46616.1"/>
    <property type="molecule type" value="Genomic_DNA"/>
</dbReference>
<protein>
    <recommendedName>
        <fullName evidence="4">DUF4145 domain-containing protein</fullName>
    </recommendedName>
</protein>
<feature type="transmembrane region" description="Helical" evidence="1">
    <location>
        <begin position="7"/>
        <end position="31"/>
    </location>
</feature>
<dbReference type="AlphaFoldDB" id="A0A2H0RJL8"/>
<comment type="caution">
    <text evidence="2">The sequence shown here is derived from an EMBL/GenBank/DDBJ whole genome shotgun (WGS) entry which is preliminary data.</text>
</comment>
<dbReference type="Proteomes" id="UP000230833">
    <property type="component" value="Unassembled WGS sequence"/>
</dbReference>
<reference evidence="2 3" key="1">
    <citation type="submission" date="2017-09" db="EMBL/GenBank/DDBJ databases">
        <title>Depth-based differentiation of microbial function through sediment-hosted aquifers and enrichment of novel symbionts in the deep terrestrial subsurface.</title>
        <authorList>
            <person name="Probst A.J."/>
            <person name="Ladd B."/>
            <person name="Jarett J.K."/>
            <person name="Geller-Mcgrath D.E."/>
            <person name="Sieber C.M."/>
            <person name="Emerson J.B."/>
            <person name="Anantharaman K."/>
            <person name="Thomas B.C."/>
            <person name="Malmstrom R."/>
            <person name="Stieglmeier M."/>
            <person name="Klingl A."/>
            <person name="Woyke T."/>
            <person name="Ryan C.M."/>
            <person name="Banfield J.F."/>
        </authorList>
    </citation>
    <scope>NUCLEOTIDE SEQUENCE [LARGE SCALE GENOMIC DNA]</scope>
    <source>
        <strain evidence="2">CG10_big_fil_rev_8_21_14_0_10_45_14</strain>
    </source>
</reference>